<dbReference type="PANTHER" id="PTHR47521">
    <property type="entry name" value="SERPENTINE RECEPTOR, CLASS E (EPSILON)-RELATED"/>
    <property type="match status" value="1"/>
</dbReference>
<accession>A0AAF3J437</accession>
<dbReference type="GO" id="GO:0016020">
    <property type="term" value="C:membrane"/>
    <property type="evidence" value="ECO:0007669"/>
    <property type="project" value="UniProtKB-SubCell"/>
</dbReference>
<evidence type="ECO:0000313" key="8">
    <source>
        <dbReference type="WBParaSite" id="MBELARI_LOCUS14943"/>
    </source>
</evidence>
<evidence type="ECO:0000256" key="1">
    <source>
        <dbReference type="ARBA" id="ARBA00004141"/>
    </source>
</evidence>
<dbReference type="Pfam" id="PF03125">
    <property type="entry name" value="Sre"/>
    <property type="match status" value="1"/>
</dbReference>
<dbReference type="AlphaFoldDB" id="A0AAF3J437"/>
<name>A0AAF3J437_9BILA</name>
<keyword evidence="5 6" id="KW-0472">Membrane</keyword>
<feature type="transmembrane region" description="Helical" evidence="6">
    <location>
        <begin position="88"/>
        <end position="110"/>
    </location>
</feature>
<feature type="transmembrane region" description="Helical" evidence="6">
    <location>
        <begin position="173"/>
        <end position="197"/>
    </location>
</feature>
<evidence type="ECO:0000256" key="6">
    <source>
        <dbReference type="SAM" id="Phobius"/>
    </source>
</evidence>
<feature type="transmembrane region" description="Helical" evidence="6">
    <location>
        <begin position="12"/>
        <end position="40"/>
    </location>
</feature>
<evidence type="ECO:0000256" key="3">
    <source>
        <dbReference type="ARBA" id="ARBA00022692"/>
    </source>
</evidence>
<comment type="subcellular location">
    <subcellularLocation>
        <location evidence="1">Membrane</location>
        <topology evidence="1">Multi-pass membrane protein</topology>
    </subcellularLocation>
</comment>
<dbReference type="Proteomes" id="UP000887575">
    <property type="component" value="Unassembled WGS sequence"/>
</dbReference>
<protein>
    <submittedName>
        <fullName evidence="8">Uncharacterized protein</fullName>
    </submittedName>
</protein>
<keyword evidence="7" id="KW-1185">Reference proteome</keyword>
<dbReference type="InterPro" id="IPR052860">
    <property type="entry name" value="NRL-GPCR1"/>
</dbReference>
<dbReference type="GO" id="GO:0007606">
    <property type="term" value="P:sensory perception of chemical stimulus"/>
    <property type="evidence" value="ECO:0007669"/>
    <property type="project" value="InterPro"/>
</dbReference>
<comment type="similarity">
    <text evidence="2">Belongs to the nematode receptor-like protein sre family.</text>
</comment>
<feature type="transmembrane region" description="Helical" evidence="6">
    <location>
        <begin position="116"/>
        <end position="141"/>
    </location>
</feature>
<feature type="transmembrane region" description="Helical" evidence="6">
    <location>
        <begin position="217"/>
        <end position="233"/>
    </location>
</feature>
<keyword evidence="4 6" id="KW-1133">Transmembrane helix</keyword>
<feature type="transmembrane region" description="Helical" evidence="6">
    <location>
        <begin position="46"/>
        <end position="67"/>
    </location>
</feature>
<sequence>MTCRRWSYLHRNFRCLVCSTCTSCLIVSGSLILFLIGQIFDSHFLIEYPCFTYFFGIYADAFSTFLITIERGVATVQAKDYEAKKRNLYLNFFLFLLPFSCSGLFIWIYYSEIIPFADVISSVLFAMIALGCLMESLVLYFHNKKALSTRNEKHLTLSAKFQYSENFSLSKTFLFVAANDLLTWVILSILYYFASLLQNGTTLLASYDNWIMDLCDSVYLEKCFVFYMALYFSHRKYVRRSNRVRPEPLKITSHLHFGSLKDSWENRIDRRFSYR</sequence>
<dbReference type="WBParaSite" id="MBELARI_LOCUS14943">
    <property type="protein sequence ID" value="MBELARI_LOCUS14943"/>
    <property type="gene ID" value="MBELARI_LOCUS14943"/>
</dbReference>
<evidence type="ECO:0000256" key="2">
    <source>
        <dbReference type="ARBA" id="ARBA00006803"/>
    </source>
</evidence>
<dbReference type="InterPro" id="IPR004151">
    <property type="entry name" value="7TM_GPCR_serpentine_rcpt_Sre"/>
</dbReference>
<proteinExistence type="inferred from homology"/>
<keyword evidence="3 6" id="KW-0812">Transmembrane</keyword>
<evidence type="ECO:0000256" key="4">
    <source>
        <dbReference type="ARBA" id="ARBA00022989"/>
    </source>
</evidence>
<reference evidence="8" key="1">
    <citation type="submission" date="2024-02" db="UniProtKB">
        <authorList>
            <consortium name="WormBaseParasite"/>
        </authorList>
    </citation>
    <scope>IDENTIFICATION</scope>
</reference>
<evidence type="ECO:0000256" key="5">
    <source>
        <dbReference type="ARBA" id="ARBA00023136"/>
    </source>
</evidence>
<evidence type="ECO:0000313" key="7">
    <source>
        <dbReference type="Proteomes" id="UP000887575"/>
    </source>
</evidence>
<organism evidence="7 8">
    <name type="scientific">Mesorhabditis belari</name>
    <dbReference type="NCBI Taxonomy" id="2138241"/>
    <lineage>
        <taxon>Eukaryota</taxon>
        <taxon>Metazoa</taxon>
        <taxon>Ecdysozoa</taxon>
        <taxon>Nematoda</taxon>
        <taxon>Chromadorea</taxon>
        <taxon>Rhabditida</taxon>
        <taxon>Rhabditina</taxon>
        <taxon>Rhabditomorpha</taxon>
        <taxon>Rhabditoidea</taxon>
        <taxon>Rhabditidae</taxon>
        <taxon>Mesorhabditinae</taxon>
        <taxon>Mesorhabditis</taxon>
    </lineage>
</organism>